<evidence type="ECO:0008006" key="3">
    <source>
        <dbReference type="Google" id="ProtNLM"/>
    </source>
</evidence>
<dbReference type="AlphaFoldDB" id="A0AAW0GIZ8"/>
<dbReference type="Proteomes" id="UP001385951">
    <property type="component" value="Unassembled WGS sequence"/>
</dbReference>
<keyword evidence="2" id="KW-1185">Reference proteome</keyword>
<evidence type="ECO:0000313" key="1">
    <source>
        <dbReference type="EMBL" id="KAK7692666.1"/>
    </source>
</evidence>
<proteinExistence type="predicted"/>
<evidence type="ECO:0000313" key="2">
    <source>
        <dbReference type="Proteomes" id="UP001385951"/>
    </source>
</evidence>
<comment type="caution">
    <text evidence="1">The sequence shown here is derived from an EMBL/GenBank/DDBJ whole genome shotgun (WGS) entry which is preliminary data.</text>
</comment>
<name>A0AAW0GIZ8_9APHY</name>
<reference evidence="1 2" key="1">
    <citation type="submission" date="2022-09" db="EMBL/GenBank/DDBJ databases">
        <authorList>
            <person name="Palmer J.M."/>
        </authorList>
    </citation>
    <scope>NUCLEOTIDE SEQUENCE [LARGE SCALE GENOMIC DNA]</scope>
    <source>
        <strain evidence="1 2">DSM 7382</strain>
    </source>
</reference>
<gene>
    <name evidence="1" type="ORF">QCA50_004299</name>
</gene>
<organism evidence="1 2">
    <name type="scientific">Cerrena zonata</name>
    <dbReference type="NCBI Taxonomy" id="2478898"/>
    <lineage>
        <taxon>Eukaryota</taxon>
        <taxon>Fungi</taxon>
        <taxon>Dikarya</taxon>
        <taxon>Basidiomycota</taxon>
        <taxon>Agaricomycotina</taxon>
        <taxon>Agaricomycetes</taxon>
        <taxon>Polyporales</taxon>
        <taxon>Cerrenaceae</taxon>
        <taxon>Cerrena</taxon>
    </lineage>
</organism>
<sequence>MTKDYALELSSNRCDIPAATPTAALKEYQVPVRNPDPSFDDGNIAILSEQSYFLVHRGVLAHHSAPLREMIANSLMDAHNAPLVEGRIALVLPHPPIHLSYFLRLTSSQAFPVSLDGNDFQATSALLRLSTQYEVNALREEVLRRLSLSWPSNLVQWESRERRVTDANGVYAPRPTIPHPALIIDLAQAVNAPSLLPSALYDLSRYMPSQIVSDYIDIPTGQSYSVAPEMLSKILRGKEKSARYFSTFIVNALEGRTPSKHCVYRFNIQPSRKRSCQVAFETITMGILRDVNGIVLNHNSDPLFALHDSILMQTKADLAGTENNAVYRACESCRLEYGALVQEAREDFWRRLPEWFDLPVENWG</sequence>
<protein>
    <recommendedName>
        <fullName evidence="3">BTB domain-containing protein</fullName>
    </recommendedName>
</protein>
<dbReference type="EMBL" id="JASBNA010000004">
    <property type="protein sequence ID" value="KAK7692666.1"/>
    <property type="molecule type" value="Genomic_DNA"/>
</dbReference>
<accession>A0AAW0GIZ8</accession>